<sequence length="90" mass="9391">MSDNSAKPATFPSSASSLAAGAYKMDCGLLKRATLNDGHATDQSTSNGSLVHLNNLTADSTDEVPENIKSIGISKSISLFLLYKTIVSSN</sequence>
<name>A0A4Y2X3I8_ARAVE</name>
<reference evidence="1 2" key="1">
    <citation type="journal article" date="2019" name="Sci. Rep.">
        <title>Orb-weaving spider Araneus ventricosus genome elucidates the spidroin gene catalogue.</title>
        <authorList>
            <person name="Kono N."/>
            <person name="Nakamura H."/>
            <person name="Ohtoshi R."/>
            <person name="Moran D.A.P."/>
            <person name="Shinohara A."/>
            <person name="Yoshida Y."/>
            <person name="Fujiwara M."/>
            <person name="Mori M."/>
            <person name="Tomita M."/>
            <person name="Arakawa K."/>
        </authorList>
    </citation>
    <scope>NUCLEOTIDE SEQUENCE [LARGE SCALE GENOMIC DNA]</scope>
</reference>
<gene>
    <name evidence="1" type="ORF">AVEN_150751_1</name>
</gene>
<dbReference type="AlphaFoldDB" id="A0A4Y2X3I8"/>
<evidence type="ECO:0000313" key="2">
    <source>
        <dbReference type="Proteomes" id="UP000499080"/>
    </source>
</evidence>
<protein>
    <submittedName>
        <fullName evidence="1">Uncharacterized protein</fullName>
    </submittedName>
</protein>
<comment type="caution">
    <text evidence="1">The sequence shown here is derived from an EMBL/GenBank/DDBJ whole genome shotgun (WGS) entry which is preliminary data.</text>
</comment>
<dbReference type="Proteomes" id="UP000499080">
    <property type="component" value="Unassembled WGS sequence"/>
</dbReference>
<proteinExistence type="predicted"/>
<keyword evidence="2" id="KW-1185">Reference proteome</keyword>
<accession>A0A4Y2X3I8</accession>
<evidence type="ECO:0000313" key="1">
    <source>
        <dbReference type="EMBL" id="GBO43454.1"/>
    </source>
</evidence>
<organism evidence="1 2">
    <name type="scientific">Araneus ventricosus</name>
    <name type="common">Orbweaver spider</name>
    <name type="synonym">Epeira ventricosa</name>
    <dbReference type="NCBI Taxonomy" id="182803"/>
    <lineage>
        <taxon>Eukaryota</taxon>
        <taxon>Metazoa</taxon>
        <taxon>Ecdysozoa</taxon>
        <taxon>Arthropoda</taxon>
        <taxon>Chelicerata</taxon>
        <taxon>Arachnida</taxon>
        <taxon>Araneae</taxon>
        <taxon>Araneomorphae</taxon>
        <taxon>Entelegynae</taxon>
        <taxon>Araneoidea</taxon>
        <taxon>Araneidae</taxon>
        <taxon>Araneus</taxon>
    </lineage>
</organism>
<dbReference type="EMBL" id="BGPR01069889">
    <property type="protein sequence ID" value="GBO43454.1"/>
    <property type="molecule type" value="Genomic_DNA"/>
</dbReference>